<name>E6PLS0_9ZZZZ</name>
<proteinExistence type="predicted"/>
<feature type="compositionally biased region" description="Basic and acidic residues" evidence="1">
    <location>
        <begin position="33"/>
        <end position="47"/>
    </location>
</feature>
<evidence type="ECO:0000256" key="1">
    <source>
        <dbReference type="SAM" id="MobiDB-lite"/>
    </source>
</evidence>
<evidence type="ECO:0000313" key="2">
    <source>
        <dbReference type="EMBL" id="CBH95871.1"/>
    </source>
</evidence>
<accession>E6PLS0</accession>
<feature type="region of interest" description="Disordered" evidence="1">
    <location>
        <begin position="32"/>
        <end position="128"/>
    </location>
</feature>
<gene>
    <name evidence="2" type="ORF">CARN2_2142</name>
</gene>
<dbReference type="EMBL" id="CABM01000014">
    <property type="protein sequence ID" value="CBH95871.1"/>
    <property type="molecule type" value="Genomic_DNA"/>
</dbReference>
<dbReference type="AlphaFoldDB" id="E6PLS0"/>
<protein>
    <submittedName>
        <fullName evidence="2">Uncharacterized protein</fullName>
    </submittedName>
</protein>
<comment type="caution">
    <text evidence="2">The sequence shown here is derived from an EMBL/GenBank/DDBJ whole genome shotgun (WGS) entry which is preliminary data.</text>
</comment>
<reference evidence="2" key="1">
    <citation type="submission" date="2009-10" db="EMBL/GenBank/DDBJ databases">
        <title>Diversity of trophic interactions inside an arsenic-rich microbial ecosystem.</title>
        <authorList>
            <person name="Bertin P.N."/>
            <person name="Heinrich-Salmeron A."/>
            <person name="Pelletier E."/>
            <person name="Goulhen-Chollet F."/>
            <person name="Arsene-Ploetze F."/>
            <person name="Gallien S."/>
            <person name="Calteau A."/>
            <person name="Vallenet D."/>
            <person name="Casiot C."/>
            <person name="Chane-Woon-Ming B."/>
            <person name="Giloteaux L."/>
            <person name="Barakat M."/>
            <person name="Bonnefoy V."/>
            <person name="Bruneel O."/>
            <person name="Chandler M."/>
            <person name="Cleiss J."/>
            <person name="Duran R."/>
            <person name="Elbaz-Poulichet F."/>
            <person name="Fonknechten N."/>
            <person name="Lauga B."/>
            <person name="Mornico D."/>
            <person name="Ortet P."/>
            <person name="Schaeffer C."/>
            <person name="Siguier P."/>
            <person name="Alexander Thil Smith A."/>
            <person name="Van Dorsselaer A."/>
            <person name="Weissenbach J."/>
            <person name="Medigue C."/>
            <person name="Le Paslier D."/>
        </authorList>
    </citation>
    <scope>NUCLEOTIDE SEQUENCE</scope>
</reference>
<feature type="compositionally biased region" description="Basic residues" evidence="1">
    <location>
        <begin position="118"/>
        <end position="128"/>
    </location>
</feature>
<sequence>MQRRAAGFGEWNAKGQLTPLGQAAYARQQARLAQERKVLHKLTEERRRSRPSPAAAPPPPAETSRTPMPQAQDQARKQAESVKSVPFLPMLDLSPLPQQDSAHGQEPGVPRRGQPRSSRGHGRGGHGR</sequence>
<organism evidence="2">
    <name type="scientific">mine drainage metagenome</name>
    <dbReference type="NCBI Taxonomy" id="410659"/>
    <lineage>
        <taxon>unclassified sequences</taxon>
        <taxon>metagenomes</taxon>
        <taxon>ecological metagenomes</taxon>
    </lineage>
</organism>